<dbReference type="PANTHER" id="PTHR35564">
    <property type="match status" value="1"/>
</dbReference>
<dbReference type="OrthoDB" id="7865000at2"/>
<accession>A0A0N7LZR1</accession>
<evidence type="ECO:0000313" key="2">
    <source>
        <dbReference type="Proteomes" id="UP000052022"/>
    </source>
</evidence>
<organism evidence="1 2">
    <name type="scientific">Tritonibacter multivorans</name>
    <dbReference type="NCBI Taxonomy" id="928856"/>
    <lineage>
        <taxon>Bacteria</taxon>
        <taxon>Pseudomonadati</taxon>
        <taxon>Pseudomonadota</taxon>
        <taxon>Alphaproteobacteria</taxon>
        <taxon>Rhodobacterales</taxon>
        <taxon>Paracoccaceae</taxon>
        <taxon>Tritonibacter</taxon>
    </lineage>
</organism>
<sequence length="313" mass="33761">MRLSAKKDPQLVDLPLVQAMRLRNPEILRALNEGAFDPFPDGTTAPEDSSLAKNSGLSDVALVGGALNSFDSALPDHIQDALQQGLHADDDGMQAFFALFDRRLMQLRVRAEQAAVLVATQDHAGQQAASVLDRLARLVKQDGSDPRFIQVLAPLLSRARTLEGLREMVSWWCGRPVEVTADFSHKLPIDPDCRTRLSAQPHPSAALGRGALLGASGHTPMGRVSVEITCMDRADLDALTQDSALLLELQAVIAQYMRDPVPVTLFADVARAHLDAPRLSASAGAARLGTYSILQPERRTDARSAIKLAGILS</sequence>
<dbReference type="Pfam" id="PF06996">
    <property type="entry name" value="T6SS_TssG"/>
    <property type="match status" value="1"/>
</dbReference>
<gene>
    <name evidence="1" type="ORF">TRM7557_01845</name>
</gene>
<proteinExistence type="predicted"/>
<dbReference type="PANTHER" id="PTHR35564:SF4">
    <property type="entry name" value="CYTOPLASMIC PROTEIN"/>
    <property type="match status" value="1"/>
</dbReference>
<protein>
    <submittedName>
        <fullName evidence="1">Type VI secretion protein, family</fullName>
    </submittedName>
</protein>
<name>A0A0N7LZR1_9RHOB</name>
<dbReference type="RefSeq" id="WP_058289920.1">
    <property type="nucleotide sequence ID" value="NZ_CYSD01000031.1"/>
</dbReference>
<dbReference type="STRING" id="928856.SAMN04488049_10817"/>
<keyword evidence="2" id="KW-1185">Reference proteome</keyword>
<dbReference type="AlphaFoldDB" id="A0A0N7LZR1"/>
<dbReference type="EMBL" id="CYSD01000031">
    <property type="protein sequence ID" value="CUH78369.1"/>
    <property type="molecule type" value="Genomic_DNA"/>
</dbReference>
<evidence type="ECO:0000313" key="1">
    <source>
        <dbReference type="EMBL" id="CUH78369.1"/>
    </source>
</evidence>
<dbReference type="Proteomes" id="UP000052022">
    <property type="component" value="Unassembled WGS sequence"/>
</dbReference>
<dbReference type="InterPro" id="IPR010732">
    <property type="entry name" value="T6SS_TssG-like"/>
</dbReference>
<reference evidence="1 2" key="1">
    <citation type="submission" date="2015-09" db="EMBL/GenBank/DDBJ databases">
        <authorList>
            <consortium name="Swine Surveillance"/>
        </authorList>
    </citation>
    <scope>NUCLEOTIDE SEQUENCE [LARGE SCALE GENOMIC DNA]</scope>
    <source>
        <strain evidence="1 2">CECT 7557</strain>
    </source>
</reference>